<dbReference type="EMBL" id="CM015723">
    <property type="protein sequence ID" value="KAF3697414.1"/>
    <property type="molecule type" value="Genomic_DNA"/>
</dbReference>
<dbReference type="Proteomes" id="UP000503349">
    <property type="component" value="Chromosome 12"/>
</dbReference>
<proteinExistence type="predicted"/>
<dbReference type="AlphaFoldDB" id="A0A6G1Q4T3"/>
<gene>
    <name evidence="2" type="ORF">EXN66_Car013094</name>
</gene>
<keyword evidence="1" id="KW-1133">Transmembrane helix</keyword>
<protein>
    <submittedName>
        <fullName evidence="2">Uncharacterized protein</fullName>
    </submittedName>
</protein>
<accession>A0A6G1Q4T3</accession>
<keyword evidence="1" id="KW-0812">Transmembrane</keyword>
<name>A0A6G1Q4T3_CHAAH</name>
<keyword evidence="1" id="KW-0472">Membrane</keyword>
<evidence type="ECO:0000256" key="1">
    <source>
        <dbReference type="SAM" id="Phobius"/>
    </source>
</evidence>
<evidence type="ECO:0000313" key="2">
    <source>
        <dbReference type="EMBL" id="KAF3697414.1"/>
    </source>
</evidence>
<feature type="transmembrane region" description="Helical" evidence="1">
    <location>
        <begin position="21"/>
        <end position="41"/>
    </location>
</feature>
<organism evidence="2 3">
    <name type="scientific">Channa argus</name>
    <name type="common">Northern snakehead</name>
    <name type="synonym">Ophicephalus argus</name>
    <dbReference type="NCBI Taxonomy" id="215402"/>
    <lineage>
        <taxon>Eukaryota</taxon>
        <taxon>Metazoa</taxon>
        <taxon>Chordata</taxon>
        <taxon>Craniata</taxon>
        <taxon>Vertebrata</taxon>
        <taxon>Euteleostomi</taxon>
        <taxon>Actinopterygii</taxon>
        <taxon>Neopterygii</taxon>
        <taxon>Teleostei</taxon>
        <taxon>Neoteleostei</taxon>
        <taxon>Acanthomorphata</taxon>
        <taxon>Anabantaria</taxon>
        <taxon>Anabantiformes</taxon>
        <taxon>Channoidei</taxon>
        <taxon>Channidae</taxon>
        <taxon>Channa</taxon>
    </lineage>
</organism>
<keyword evidence="3" id="KW-1185">Reference proteome</keyword>
<sequence>MVFQSLNVPQRKHDCGGWRELVIGLAQVAASGLLAVIAGTVQLKITQHQRHTLTSQGYQNQDIRPTTLLCRGAKVIVKILSYVICENGGSHRLRVEKGVLRSAGEGTQQKVKIADLQIDQLTRVQKHLLLRNTCCLITHVKK</sequence>
<evidence type="ECO:0000313" key="3">
    <source>
        <dbReference type="Proteomes" id="UP000503349"/>
    </source>
</evidence>
<reference evidence="3" key="2">
    <citation type="submission" date="2019-02" db="EMBL/GenBank/DDBJ databases">
        <title>Opniocepnalus argus Var Kimnra genome.</title>
        <authorList>
            <person name="Zhou C."/>
            <person name="Xiao S."/>
        </authorList>
    </citation>
    <scope>NUCLEOTIDE SEQUENCE [LARGE SCALE GENOMIC DNA]</scope>
</reference>
<reference evidence="2 3" key="1">
    <citation type="submission" date="2019-02" db="EMBL/GenBank/DDBJ databases">
        <title>Opniocepnalus argus genome.</title>
        <authorList>
            <person name="Zhou C."/>
            <person name="Xiao S."/>
        </authorList>
    </citation>
    <scope>NUCLEOTIDE SEQUENCE [LARGE SCALE GENOMIC DNA]</scope>
    <source>
        <strain evidence="2">OARG1902GOOAL</strain>
        <tissue evidence="2">Muscle</tissue>
    </source>
</reference>